<dbReference type="Gene3D" id="1.10.1370.20">
    <property type="entry name" value="Oligoendopeptidase f, C-terminal domain"/>
    <property type="match status" value="1"/>
</dbReference>
<evidence type="ECO:0000259" key="7">
    <source>
        <dbReference type="Pfam" id="PF01432"/>
    </source>
</evidence>
<keyword evidence="1 6" id="KW-0645">Protease</keyword>
<dbReference type="InterPro" id="IPR001567">
    <property type="entry name" value="Pept_M3A_M3B_dom"/>
</dbReference>
<dbReference type="EMBL" id="JAUCFG010000002">
    <property type="protein sequence ID" value="MDM5439158.1"/>
    <property type="molecule type" value="Genomic_DNA"/>
</dbReference>
<comment type="similarity">
    <text evidence="6">Belongs to the peptidase M3 family.</text>
</comment>
<comment type="cofactor">
    <cofactor evidence="6">
        <name>Zn(2+)</name>
        <dbReference type="ChEBI" id="CHEBI:29105"/>
    </cofactor>
    <text evidence="6">Binds 1 zinc ion.</text>
</comment>
<dbReference type="Proteomes" id="UP001224139">
    <property type="component" value="Unassembled WGS sequence"/>
</dbReference>
<keyword evidence="2 6" id="KW-0479">Metal-binding</keyword>
<comment type="caution">
    <text evidence="8">The sequence shown here is derived from an EMBL/GenBank/DDBJ whole genome shotgun (WGS) entry which is preliminary data.</text>
</comment>
<dbReference type="InterPro" id="IPR001333">
    <property type="entry name" value="Peptidase_M32_Taq"/>
</dbReference>
<proteinExistence type="inferred from homology"/>
<dbReference type="PANTHER" id="PTHR34217:SF1">
    <property type="entry name" value="CARBOXYPEPTIDASE 1"/>
    <property type="match status" value="1"/>
</dbReference>
<reference evidence="8 9" key="1">
    <citation type="submission" date="2023-06" db="EMBL/GenBank/DDBJ databases">
        <title>Comparative genomics of Bacillaceae isolates and their secondary metabolite potential.</title>
        <authorList>
            <person name="Song L."/>
            <person name="Nielsen L.J."/>
            <person name="Mohite O."/>
            <person name="Xu X."/>
            <person name="Weber T."/>
            <person name="Kovacs A.T."/>
        </authorList>
    </citation>
    <scope>NUCLEOTIDE SEQUENCE [LARGE SCALE GENOMIC DNA]</scope>
    <source>
        <strain evidence="8 9">DX2.1</strain>
    </source>
</reference>
<feature type="domain" description="Peptidase M3A/M3B catalytic" evidence="7">
    <location>
        <begin position="265"/>
        <end position="514"/>
    </location>
</feature>
<dbReference type="SUPFAM" id="SSF55486">
    <property type="entry name" value="Metalloproteases ('zincins'), catalytic domain"/>
    <property type="match status" value="1"/>
</dbReference>
<keyword evidence="4 6" id="KW-0862">Zinc</keyword>
<keyword evidence="9" id="KW-1185">Reference proteome</keyword>
<evidence type="ECO:0000256" key="6">
    <source>
        <dbReference type="RuleBase" id="RU003435"/>
    </source>
</evidence>
<dbReference type="PANTHER" id="PTHR34217">
    <property type="entry name" value="METAL-DEPENDENT CARBOXYPEPTIDASE"/>
    <property type="match status" value="1"/>
</dbReference>
<keyword evidence="3 6" id="KW-0378">Hydrolase</keyword>
<evidence type="ECO:0000313" key="9">
    <source>
        <dbReference type="Proteomes" id="UP001224139"/>
    </source>
</evidence>
<keyword evidence="5 6" id="KW-0482">Metalloprotease</keyword>
<gene>
    <name evidence="8" type="ORF">QUG02_13740</name>
</gene>
<dbReference type="InterPro" id="IPR042088">
    <property type="entry name" value="OligoPept_F_C"/>
</dbReference>
<evidence type="ECO:0000256" key="1">
    <source>
        <dbReference type="ARBA" id="ARBA00022670"/>
    </source>
</evidence>
<evidence type="ECO:0000313" key="8">
    <source>
        <dbReference type="EMBL" id="MDM5439158.1"/>
    </source>
</evidence>
<dbReference type="RefSeq" id="WP_289359418.1">
    <property type="nucleotide sequence ID" value="NZ_JAUCFG010000002.1"/>
</dbReference>
<evidence type="ECO:0000256" key="3">
    <source>
        <dbReference type="ARBA" id="ARBA00022801"/>
    </source>
</evidence>
<sequence>MHEIASWDLDRLYPIEDILTPILGLKEQYYAAKDVGILSKLIQAIEKAEYYLYCQSAEESVSSDLTILTATVKNLKREVQQVIQQSEVETTDNTRLIKDELHAWENMYMQLRNKIEIEHNNKQISFGQANNIAMNSDNEKERLEVFELLTSTLHKEKEIFATVLNQIGRLRNTKNNELEDREILTQSLHANGISETVLLQMWNATEENLDKLVSALNMYKKGKASITWHELMTVKENNEAIIPFSVAVQNIYNALKDIDKELAEFARNAIESGWVDTEPRDNKPPGGFCAPFFSEKESRISMRYDGSIDSVRVLAHELGHAWHFYNMSFEQSTSFLDDYLPMSTAESASIFFETVLINYLIQTTDSIDMKKSLLSWKIKNSFNYVMAIRSSFEFEKNFYEKCKEGSLSADEIEKLSIVAQEKAYGSALSEYQPFVWMKYVQFYIADIPLYNYPYTFGYLASFSLLEMAQETKSTFHSKYKEFLRETGKAPVEELMKKHFEIDITSYEFWDKAFKQISIDIDEYLQLT</sequence>
<evidence type="ECO:0000256" key="4">
    <source>
        <dbReference type="ARBA" id="ARBA00022833"/>
    </source>
</evidence>
<protein>
    <submittedName>
        <fullName evidence="8">M3 family metallopeptidase</fullName>
    </submittedName>
</protein>
<name>A0ABT7R8A3_9BACI</name>
<accession>A0ABT7R8A3</accession>
<evidence type="ECO:0000256" key="2">
    <source>
        <dbReference type="ARBA" id="ARBA00022723"/>
    </source>
</evidence>
<evidence type="ECO:0000256" key="5">
    <source>
        <dbReference type="ARBA" id="ARBA00023049"/>
    </source>
</evidence>
<organism evidence="8 9">
    <name type="scientific">Bacillus hominis</name>
    <dbReference type="NCBI Taxonomy" id="2817478"/>
    <lineage>
        <taxon>Bacteria</taxon>
        <taxon>Bacillati</taxon>
        <taxon>Bacillota</taxon>
        <taxon>Bacilli</taxon>
        <taxon>Bacillales</taxon>
        <taxon>Bacillaceae</taxon>
        <taxon>Bacillus</taxon>
        <taxon>Bacillus cereus group</taxon>
    </lineage>
</organism>
<dbReference type="Pfam" id="PF01432">
    <property type="entry name" value="Peptidase_M3"/>
    <property type="match status" value="1"/>
</dbReference>